<reference evidence="1 2" key="1">
    <citation type="journal article" date="2024" name="IMA Fungus">
        <title>Apiospora arundinis, a panoply of carbohydrate-active enzymes and secondary metabolites.</title>
        <authorList>
            <person name="Sorensen T."/>
            <person name="Petersen C."/>
            <person name="Muurmann A.T."/>
            <person name="Christiansen J.V."/>
            <person name="Brundto M.L."/>
            <person name="Overgaard C.K."/>
            <person name="Boysen A.T."/>
            <person name="Wollenberg R.D."/>
            <person name="Larsen T.O."/>
            <person name="Sorensen J.L."/>
            <person name="Nielsen K.L."/>
            <person name="Sondergaard T.E."/>
        </authorList>
    </citation>
    <scope>NUCLEOTIDE SEQUENCE [LARGE SCALE GENOMIC DNA]</scope>
    <source>
        <strain evidence="1 2">AAU 773</strain>
    </source>
</reference>
<proteinExistence type="predicted"/>
<gene>
    <name evidence="1" type="ORF">PGQ11_006125</name>
</gene>
<evidence type="ECO:0000313" key="1">
    <source>
        <dbReference type="EMBL" id="KAK8867547.1"/>
    </source>
</evidence>
<keyword evidence="2" id="KW-1185">Reference proteome</keyword>
<accession>A0ABR2IRT0</accession>
<dbReference type="Proteomes" id="UP001390339">
    <property type="component" value="Unassembled WGS sequence"/>
</dbReference>
<comment type="caution">
    <text evidence="1">The sequence shown here is derived from an EMBL/GenBank/DDBJ whole genome shotgun (WGS) entry which is preliminary data.</text>
</comment>
<dbReference type="EMBL" id="JAPCWZ010000004">
    <property type="protein sequence ID" value="KAK8867547.1"/>
    <property type="molecule type" value="Genomic_DNA"/>
</dbReference>
<organism evidence="1 2">
    <name type="scientific">Apiospora arundinis</name>
    <dbReference type="NCBI Taxonomy" id="335852"/>
    <lineage>
        <taxon>Eukaryota</taxon>
        <taxon>Fungi</taxon>
        <taxon>Dikarya</taxon>
        <taxon>Ascomycota</taxon>
        <taxon>Pezizomycotina</taxon>
        <taxon>Sordariomycetes</taxon>
        <taxon>Xylariomycetidae</taxon>
        <taxon>Amphisphaeriales</taxon>
        <taxon>Apiosporaceae</taxon>
        <taxon>Apiospora</taxon>
    </lineage>
</organism>
<protein>
    <submittedName>
        <fullName evidence="1">Uncharacterized protein</fullName>
    </submittedName>
</protein>
<name>A0ABR2IRT0_9PEZI</name>
<sequence>MHVIEQQALAVYHDDWATEGHECLRDFERLVFRSPQPQISRNHFLLNNADDSFITSVYGSRFAASICPAMSCPRAAVASSFIAAVSVTFLGCRPLKRLLGEGTQSLLEESSQGLLGEGRRGLLESSQNRMMERLLLFDSVVNSRWFSAALGEIETSSLRRPARIE</sequence>
<evidence type="ECO:0000313" key="2">
    <source>
        <dbReference type="Proteomes" id="UP001390339"/>
    </source>
</evidence>